<keyword evidence="4 7" id="KW-0812">Transmembrane</keyword>
<dbReference type="RefSeq" id="WP_092223777.1">
    <property type="nucleotide sequence ID" value="NZ_FNJI01000019.1"/>
</dbReference>
<evidence type="ECO:0000256" key="4">
    <source>
        <dbReference type="ARBA" id="ARBA00022692"/>
    </source>
</evidence>
<evidence type="ECO:0000256" key="7">
    <source>
        <dbReference type="SAM" id="Phobius"/>
    </source>
</evidence>
<dbReference type="PANTHER" id="PTHR33362:SF7">
    <property type="entry name" value="SLL1103 PROTEIN"/>
    <property type="match status" value="1"/>
</dbReference>
<feature type="transmembrane region" description="Helical" evidence="7">
    <location>
        <begin position="56"/>
        <end position="79"/>
    </location>
</feature>
<evidence type="ECO:0000259" key="8">
    <source>
        <dbReference type="Pfam" id="PF06808"/>
    </source>
</evidence>
<evidence type="ECO:0000256" key="3">
    <source>
        <dbReference type="ARBA" id="ARBA00022519"/>
    </source>
</evidence>
<reference evidence="9 10" key="1">
    <citation type="submission" date="2016-10" db="EMBL/GenBank/DDBJ databases">
        <authorList>
            <person name="de Groot N.N."/>
        </authorList>
    </citation>
    <scope>NUCLEOTIDE SEQUENCE [LARGE SCALE GENOMIC DNA]</scope>
    <source>
        <strain evidence="9 10">DSM 12130</strain>
    </source>
</reference>
<dbReference type="EMBL" id="FNJI01000019">
    <property type="protein sequence ID" value="SDP42613.1"/>
    <property type="molecule type" value="Genomic_DNA"/>
</dbReference>
<keyword evidence="5 7" id="KW-1133">Transmembrane helix</keyword>
<dbReference type="InterPro" id="IPR004681">
    <property type="entry name" value="TRAP_DctM"/>
</dbReference>
<gene>
    <name evidence="9" type="ORF">SAMN05660330_02744</name>
</gene>
<comment type="subcellular location">
    <subcellularLocation>
        <location evidence="1">Cell inner membrane</location>
        <topology evidence="1">Multi-pass membrane protein</topology>
    </subcellularLocation>
</comment>
<dbReference type="GO" id="GO:0005886">
    <property type="term" value="C:plasma membrane"/>
    <property type="evidence" value="ECO:0007669"/>
    <property type="project" value="UniProtKB-SubCell"/>
</dbReference>
<dbReference type="InterPro" id="IPR010656">
    <property type="entry name" value="DctM"/>
</dbReference>
<protein>
    <submittedName>
        <fullName evidence="9">TRAP transporter, DctM subunit</fullName>
    </submittedName>
</protein>
<keyword evidence="3" id="KW-0997">Cell inner membrane</keyword>
<feature type="transmembrane region" description="Helical" evidence="7">
    <location>
        <begin position="280"/>
        <end position="297"/>
    </location>
</feature>
<feature type="transmembrane region" description="Helical" evidence="7">
    <location>
        <begin position="411"/>
        <end position="431"/>
    </location>
</feature>
<feature type="transmembrane region" description="Helical" evidence="7">
    <location>
        <begin position="309"/>
        <end position="330"/>
    </location>
</feature>
<evidence type="ECO:0000256" key="5">
    <source>
        <dbReference type="ARBA" id="ARBA00022989"/>
    </source>
</evidence>
<feature type="transmembrane region" description="Helical" evidence="7">
    <location>
        <begin position="227"/>
        <end position="245"/>
    </location>
</feature>
<dbReference type="Pfam" id="PF06808">
    <property type="entry name" value="DctM"/>
    <property type="match status" value="1"/>
</dbReference>
<evidence type="ECO:0000256" key="2">
    <source>
        <dbReference type="ARBA" id="ARBA00022475"/>
    </source>
</evidence>
<feature type="transmembrane region" description="Helical" evidence="7">
    <location>
        <begin position="99"/>
        <end position="128"/>
    </location>
</feature>
<feature type="transmembrane region" description="Helical" evidence="7">
    <location>
        <begin position="367"/>
        <end position="390"/>
    </location>
</feature>
<sequence>MSIEFLTIFLFVAILAVFATGMPVAFGLGTVAMLFGTFTWGPQSYNIIAHTSFKAVSGFVLLAVPLFIFMGQILSHSGIGEKMFHAMHVLAGRVKGGLAIGVIIVCSLMAAMVGIIGAGIMTAGSVALKPMLERGYNKYLALGAIMAGGGMGILIPPSVPMILFSSVTNTSIGKMFAGGIIPGIIMISLFIIYIAIRCHINPDHGPALKKAEVADWQQKRMAIKNSFLAFALIFLVLGSILFGVATPTEAAAVGAVGASVIAMLQKRFTFAVLKDASIQGMVLTGVCVWILIGASIFSDFHMLMGAGKLLTGIMADLNLGPWGVIIFMQLTMMIMGTIMDEWIIVLICAPLYTPIAVSLGFDPVWFGILMILNMEIAIQTPPYGFALFYLKGIAPADITMMDLYKSIGPFLTIKVIVLILCMAIPELITWLPNKLFG</sequence>
<dbReference type="STRING" id="91360.SAMN05660330_02744"/>
<evidence type="ECO:0000256" key="1">
    <source>
        <dbReference type="ARBA" id="ARBA00004429"/>
    </source>
</evidence>
<proteinExistence type="predicted"/>
<feature type="transmembrane region" description="Helical" evidence="7">
    <location>
        <begin position="342"/>
        <end position="361"/>
    </location>
</feature>
<organism evidence="9 10">
    <name type="scientific">Desulforhopalus singaporensis</name>
    <dbReference type="NCBI Taxonomy" id="91360"/>
    <lineage>
        <taxon>Bacteria</taxon>
        <taxon>Pseudomonadati</taxon>
        <taxon>Thermodesulfobacteriota</taxon>
        <taxon>Desulfobulbia</taxon>
        <taxon>Desulfobulbales</taxon>
        <taxon>Desulfocapsaceae</taxon>
        <taxon>Desulforhopalus</taxon>
    </lineage>
</organism>
<dbReference type="AlphaFoldDB" id="A0A1H0SLK3"/>
<keyword evidence="10" id="KW-1185">Reference proteome</keyword>
<evidence type="ECO:0000313" key="9">
    <source>
        <dbReference type="EMBL" id="SDP42613.1"/>
    </source>
</evidence>
<feature type="transmembrane region" description="Helical" evidence="7">
    <location>
        <begin position="140"/>
        <end position="163"/>
    </location>
</feature>
<dbReference type="PIRSF" id="PIRSF006066">
    <property type="entry name" value="HI0050"/>
    <property type="match status" value="1"/>
</dbReference>
<evidence type="ECO:0000256" key="6">
    <source>
        <dbReference type="ARBA" id="ARBA00023136"/>
    </source>
</evidence>
<dbReference type="NCBIfam" id="TIGR00786">
    <property type="entry name" value="dctM"/>
    <property type="match status" value="1"/>
</dbReference>
<name>A0A1H0SLK3_9BACT</name>
<accession>A0A1H0SLK3</accession>
<dbReference type="GO" id="GO:0022857">
    <property type="term" value="F:transmembrane transporter activity"/>
    <property type="evidence" value="ECO:0007669"/>
    <property type="project" value="TreeGrafter"/>
</dbReference>
<feature type="domain" description="TRAP C4-dicarboxylate transport system permease DctM subunit" evidence="8">
    <location>
        <begin position="11"/>
        <end position="427"/>
    </location>
</feature>
<dbReference type="PANTHER" id="PTHR33362">
    <property type="entry name" value="SIALIC ACID TRAP TRANSPORTER PERMEASE PROTEIN SIAT-RELATED"/>
    <property type="match status" value="1"/>
</dbReference>
<dbReference type="OrthoDB" id="9785600at2"/>
<evidence type="ECO:0000313" key="10">
    <source>
        <dbReference type="Proteomes" id="UP000199073"/>
    </source>
</evidence>
<feature type="transmembrane region" description="Helical" evidence="7">
    <location>
        <begin position="6"/>
        <end position="35"/>
    </location>
</feature>
<keyword evidence="6 7" id="KW-0472">Membrane</keyword>
<keyword evidence="2" id="KW-1003">Cell membrane</keyword>
<dbReference type="Proteomes" id="UP000199073">
    <property type="component" value="Unassembled WGS sequence"/>
</dbReference>
<feature type="transmembrane region" description="Helical" evidence="7">
    <location>
        <begin position="175"/>
        <end position="196"/>
    </location>
</feature>